<evidence type="ECO:0000313" key="5">
    <source>
        <dbReference type="EMBL" id="NYG37917.1"/>
    </source>
</evidence>
<feature type="domain" description="HTH araC/xylS-type" evidence="4">
    <location>
        <begin position="175"/>
        <end position="272"/>
    </location>
</feature>
<dbReference type="PROSITE" id="PS01124">
    <property type="entry name" value="HTH_ARAC_FAMILY_2"/>
    <property type="match status" value="1"/>
</dbReference>
<dbReference type="AlphaFoldDB" id="A0A852X658"/>
<dbReference type="GO" id="GO:0003700">
    <property type="term" value="F:DNA-binding transcription factor activity"/>
    <property type="evidence" value="ECO:0007669"/>
    <property type="project" value="InterPro"/>
</dbReference>
<evidence type="ECO:0000256" key="1">
    <source>
        <dbReference type="ARBA" id="ARBA00023015"/>
    </source>
</evidence>
<accession>A0A852X658</accession>
<reference evidence="5 6" key="1">
    <citation type="submission" date="2020-07" db="EMBL/GenBank/DDBJ databases">
        <title>Sequencing the genomes of 1000 actinobacteria strains.</title>
        <authorList>
            <person name="Klenk H.-P."/>
        </authorList>
    </citation>
    <scope>NUCLEOTIDE SEQUENCE [LARGE SCALE GENOMIC DNA]</scope>
    <source>
        <strain evidence="5 6">DSM 24723</strain>
    </source>
</reference>
<evidence type="ECO:0000313" key="6">
    <source>
        <dbReference type="Proteomes" id="UP000592181"/>
    </source>
</evidence>
<dbReference type="InterPro" id="IPR018060">
    <property type="entry name" value="HTH_AraC"/>
</dbReference>
<keyword evidence="1" id="KW-0805">Transcription regulation</keyword>
<name>A0A852X658_9MICO</name>
<protein>
    <recommendedName>
        <fullName evidence="4">HTH araC/xylS-type domain-containing protein</fullName>
    </recommendedName>
</protein>
<comment type="caution">
    <text evidence="5">The sequence shown here is derived from an EMBL/GenBank/DDBJ whole genome shotgun (WGS) entry which is preliminary data.</text>
</comment>
<dbReference type="SMART" id="SM00342">
    <property type="entry name" value="HTH_ARAC"/>
    <property type="match status" value="1"/>
</dbReference>
<evidence type="ECO:0000256" key="3">
    <source>
        <dbReference type="ARBA" id="ARBA00023163"/>
    </source>
</evidence>
<evidence type="ECO:0000259" key="4">
    <source>
        <dbReference type="PROSITE" id="PS01124"/>
    </source>
</evidence>
<dbReference type="PANTHER" id="PTHR46796">
    <property type="entry name" value="HTH-TYPE TRANSCRIPTIONAL ACTIVATOR RHAS-RELATED"/>
    <property type="match status" value="1"/>
</dbReference>
<dbReference type="PANTHER" id="PTHR46796:SF15">
    <property type="entry name" value="BLL1074 PROTEIN"/>
    <property type="match status" value="1"/>
</dbReference>
<gene>
    <name evidence="5" type="ORF">BJY28_002386</name>
</gene>
<organism evidence="5 6">
    <name type="scientific">Janibacter alkaliphilus</name>
    <dbReference type="NCBI Taxonomy" id="1069963"/>
    <lineage>
        <taxon>Bacteria</taxon>
        <taxon>Bacillati</taxon>
        <taxon>Actinomycetota</taxon>
        <taxon>Actinomycetes</taxon>
        <taxon>Micrococcales</taxon>
        <taxon>Intrasporangiaceae</taxon>
        <taxon>Janibacter</taxon>
    </lineage>
</organism>
<dbReference type="InterPro" id="IPR050204">
    <property type="entry name" value="AraC_XylS_family_regulators"/>
</dbReference>
<dbReference type="Pfam" id="PF12833">
    <property type="entry name" value="HTH_18"/>
    <property type="match status" value="1"/>
</dbReference>
<dbReference type="GO" id="GO:0043565">
    <property type="term" value="F:sequence-specific DNA binding"/>
    <property type="evidence" value="ECO:0007669"/>
    <property type="project" value="InterPro"/>
</dbReference>
<dbReference type="Gene3D" id="1.10.10.60">
    <property type="entry name" value="Homeodomain-like"/>
    <property type="match status" value="1"/>
</dbReference>
<evidence type="ECO:0000256" key="2">
    <source>
        <dbReference type="ARBA" id="ARBA00023125"/>
    </source>
</evidence>
<keyword evidence="6" id="KW-1185">Reference proteome</keyword>
<dbReference type="RefSeq" id="WP_179463206.1">
    <property type="nucleotide sequence ID" value="NZ_JACBZX010000001.1"/>
</dbReference>
<keyword evidence="3" id="KW-0804">Transcription</keyword>
<sequence length="278" mass="30009">MADTEESAVRSAEAAVGLPSPALRPYLDSYQGYRVRLHPDAVHHGEPSPAATVIITLDAPIRLGWAGAGTQRHEVLLCGLHTRPAVIRTDGVQHGIQLSLTPTGVRRLLGVPPSAVHQSLVDPVEVLAAGDHRRRAVWSSIAEQLAAIDSWPARFALLDTMLRATLDEQAPAARDEVATTWRRLAQSPGTAVGVLADEVGWSRRHLSAQVGAELGVTVKQAARLLRRERARRLAPQVGLAEAAALAGYTDQSHLTRDWVALSGRTPRQSLDHPFFVPD</sequence>
<proteinExistence type="predicted"/>
<dbReference type="EMBL" id="JACBZX010000001">
    <property type="protein sequence ID" value="NYG37917.1"/>
    <property type="molecule type" value="Genomic_DNA"/>
</dbReference>
<dbReference type="Proteomes" id="UP000592181">
    <property type="component" value="Unassembled WGS sequence"/>
</dbReference>
<keyword evidence="2" id="KW-0238">DNA-binding</keyword>